<evidence type="ECO:0000313" key="3">
    <source>
        <dbReference type="Proteomes" id="UP001055940"/>
    </source>
</evidence>
<dbReference type="Gene3D" id="1.10.260.40">
    <property type="entry name" value="lambda repressor-like DNA-binding domains"/>
    <property type="match status" value="1"/>
</dbReference>
<dbReference type="SUPFAM" id="SSF47413">
    <property type="entry name" value="lambda repressor-like DNA-binding domains"/>
    <property type="match status" value="1"/>
</dbReference>
<reference evidence="2" key="1">
    <citation type="submission" date="2022-06" db="EMBL/GenBank/DDBJ databases">
        <authorList>
            <person name="Ping M."/>
        </authorList>
    </citation>
    <scope>NUCLEOTIDE SEQUENCE</scope>
    <source>
        <strain evidence="2">JCM11759T</strain>
    </source>
</reference>
<dbReference type="Proteomes" id="UP001055940">
    <property type="component" value="Chromosome"/>
</dbReference>
<accession>A0ABY5D7S8</accession>
<dbReference type="InterPro" id="IPR043917">
    <property type="entry name" value="DUF5753"/>
</dbReference>
<proteinExistence type="predicted"/>
<protein>
    <submittedName>
        <fullName evidence="2">Helix-turn-helix domain-containing protein</fullName>
    </submittedName>
</protein>
<dbReference type="Pfam" id="PF13560">
    <property type="entry name" value="HTH_31"/>
    <property type="match status" value="1"/>
</dbReference>
<gene>
    <name evidence="2" type="ORF">NE857_33380</name>
</gene>
<dbReference type="PROSITE" id="PS50943">
    <property type="entry name" value="HTH_CROC1"/>
    <property type="match status" value="1"/>
</dbReference>
<keyword evidence="3" id="KW-1185">Reference proteome</keyword>
<dbReference type="CDD" id="cd00093">
    <property type="entry name" value="HTH_XRE"/>
    <property type="match status" value="1"/>
</dbReference>
<sequence>MRTAAGLSIEEARKQMGWTSGRLNHMEAGRSRPDSSALKDLMNTYGISDTAKREAILELGRQSKKRGWWTKFDDVLSDDFIGFEAEAAEISTFQPIVMPGLLQTPEYAALSARASLARTEEEIERIVTARVLRQKILQRDDAPELHTIVTEEALIRLWRSDRELARHQIRHLIDTAEALNTVTVQVHPQSAGIFAATSGAFTILDYADELDQPLVYVDTTETGIYMEEEAQVTAYKKVFEHVSMDALSKAASVELMKQIITS</sequence>
<dbReference type="InterPro" id="IPR001387">
    <property type="entry name" value="Cro/C1-type_HTH"/>
</dbReference>
<dbReference type="InterPro" id="IPR010982">
    <property type="entry name" value="Lambda_DNA-bd_dom_sf"/>
</dbReference>
<organism evidence="2 3">
    <name type="scientific">Nocardiopsis exhalans</name>
    <dbReference type="NCBI Taxonomy" id="163604"/>
    <lineage>
        <taxon>Bacteria</taxon>
        <taxon>Bacillati</taxon>
        <taxon>Actinomycetota</taxon>
        <taxon>Actinomycetes</taxon>
        <taxon>Streptosporangiales</taxon>
        <taxon>Nocardiopsidaceae</taxon>
        <taxon>Nocardiopsis</taxon>
    </lineage>
</organism>
<dbReference type="Pfam" id="PF19054">
    <property type="entry name" value="DUF5753"/>
    <property type="match status" value="1"/>
</dbReference>
<evidence type="ECO:0000313" key="2">
    <source>
        <dbReference type="EMBL" id="USY20062.1"/>
    </source>
</evidence>
<evidence type="ECO:0000259" key="1">
    <source>
        <dbReference type="PROSITE" id="PS50943"/>
    </source>
</evidence>
<dbReference type="EMBL" id="CP099837">
    <property type="protein sequence ID" value="USY20062.1"/>
    <property type="molecule type" value="Genomic_DNA"/>
</dbReference>
<feature type="domain" description="HTH cro/C1-type" evidence="1">
    <location>
        <begin position="1"/>
        <end position="53"/>
    </location>
</feature>
<name>A0ABY5D7S8_9ACTN</name>